<dbReference type="Gramene" id="KZN10564">
    <property type="protein sequence ID" value="KZN10564"/>
    <property type="gene ID" value="DCAR_003220"/>
</dbReference>
<dbReference type="InterPro" id="IPR032881">
    <property type="entry name" value="Oberon-like_PHD"/>
</dbReference>
<proteinExistence type="predicted"/>
<feature type="compositionally biased region" description="Polar residues" evidence="8">
    <location>
        <begin position="227"/>
        <end position="256"/>
    </location>
</feature>
<dbReference type="Pfam" id="PF07227">
    <property type="entry name" value="PHD_Oberon"/>
    <property type="match status" value="1"/>
</dbReference>
<comment type="subcellular location">
    <subcellularLocation>
        <location evidence="1">Nucleus</location>
    </subcellularLocation>
</comment>
<gene>
    <name evidence="9" type="ORF">DCAR_0103411</name>
</gene>
<reference evidence="9" key="2">
    <citation type="submission" date="2022-03" db="EMBL/GenBank/DDBJ databases">
        <title>Draft title - Genomic analysis of global carrot germplasm unveils the trajectory of domestication and the origin of high carotenoid orange carrot.</title>
        <authorList>
            <person name="Iorizzo M."/>
            <person name="Ellison S."/>
            <person name="Senalik D."/>
            <person name="Macko-Podgorni A."/>
            <person name="Grzebelus D."/>
            <person name="Bostan H."/>
            <person name="Rolling W."/>
            <person name="Curaba J."/>
            <person name="Simon P."/>
        </authorList>
    </citation>
    <scope>NUCLEOTIDE SEQUENCE</scope>
    <source>
        <tissue evidence="9">Leaf</tissue>
    </source>
</reference>
<dbReference type="Pfam" id="PF16312">
    <property type="entry name" value="Oberon_cc"/>
    <property type="match status" value="1"/>
</dbReference>
<accession>A0A166HZ15</accession>
<feature type="compositionally biased region" description="Basic and acidic residues" evidence="8">
    <location>
        <begin position="57"/>
        <end position="96"/>
    </location>
</feature>
<evidence type="ECO:0000256" key="6">
    <source>
        <dbReference type="ARBA" id="ARBA00023242"/>
    </source>
</evidence>
<feature type="region of interest" description="Disordered" evidence="8">
    <location>
        <begin position="1"/>
        <end position="307"/>
    </location>
</feature>
<evidence type="ECO:0000256" key="4">
    <source>
        <dbReference type="ARBA" id="ARBA00022833"/>
    </source>
</evidence>
<dbReference type="GO" id="GO:0010492">
    <property type="term" value="P:maintenance of shoot apical meristem identity"/>
    <property type="evidence" value="ECO:0007669"/>
    <property type="project" value="TreeGrafter"/>
</dbReference>
<dbReference type="OMA" id="ECDCKIC"/>
<feature type="compositionally biased region" description="Basic and acidic residues" evidence="8">
    <location>
        <begin position="201"/>
        <end position="213"/>
    </location>
</feature>
<dbReference type="EMBL" id="CP093343">
    <property type="protein sequence ID" value="WOG84229.1"/>
    <property type="molecule type" value="Genomic_DNA"/>
</dbReference>
<dbReference type="GO" id="GO:0008270">
    <property type="term" value="F:zinc ion binding"/>
    <property type="evidence" value="ECO:0007669"/>
    <property type="project" value="UniProtKB-KW"/>
</dbReference>
<evidence type="ECO:0000256" key="8">
    <source>
        <dbReference type="SAM" id="MobiDB-lite"/>
    </source>
</evidence>
<dbReference type="GO" id="GO:0010078">
    <property type="term" value="P:maintenance of root meristem identity"/>
    <property type="evidence" value="ECO:0007669"/>
    <property type="project" value="TreeGrafter"/>
</dbReference>
<organism evidence="9 10">
    <name type="scientific">Daucus carota subsp. sativus</name>
    <name type="common">Carrot</name>
    <dbReference type="NCBI Taxonomy" id="79200"/>
    <lineage>
        <taxon>Eukaryota</taxon>
        <taxon>Viridiplantae</taxon>
        <taxon>Streptophyta</taxon>
        <taxon>Embryophyta</taxon>
        <taxon>Tracheophyta</taxon>
        <taxon>Spermatophyta</taxon>
        <taxon>Magnoliopsida</taxon>
        <taxon>eudicotyledons</taxon>
        <taxon>Gunneridae</taxon>
        <taxon>Pentapetalae</taxon>
        <taxon>asterids</taxon>
        <taxon>campanulids</taxon>
        <taxon>Apiales</taxon>
        <taxon>Apiaceae</taxon>
        <taxon>Apioideae</taxon>
        <taxon>Scandiceae</taxon>
        <taxon>Daucinae</taxon>
        <taxon>Daucus</taxon>
        <taxon>Daucus sect. Daucus</taxon>
    </lineage>
</organism>
<dbReference type="InterPro" id="IPR032535">
    <property type="entry name" value="Oberon_CC"/>
</dbReference>
<feature type="region of interest" description="Disordered" evidence="8">
    <location>
        <begin position="725"/>
        <end position="746"/>
    </location>
</feature>
<dbReference type="GO" id="GO:0010071">
    <property type="term" value="P:root meristem specification"/>
    <property type="evidence" value="ECO:0007669"/>
    <property type="project" value="TreeGrafter"/>
</dbReference>
<dbReference type="OrthoDB" id="784473at2759"/>
<protein>
    <submittedName>
        <fullName evidence="9">Uncharacterized protein</fullName>
    </submittedName>
</protein>
<evidence type="ECO:0000256" key="5">
    <source>
        <dbReference type="ARBA" id="ARBA00023054"/>
    </source>
</evidence>
<evidence type="ECO:0000313" key="9">
    <source>
        <dbReference type="EMBL" id="WOG84229.1"/>
    </source>
</evidence>
<name>A0A166HZ15_DAUCS</name>
<evidence type="ECO:0000256" key="1">
    <source>
        <dbReference type="ARBA" id="ARBA00004123"/>
    </source>
</evidence>
<dbReference type="PANTHER" id="PTHR21736">
    <property type="entry name" value="VERNALIZATION-INSENSITIVE PROTEIN 3"/>
    <property type="match status" value="1"/>
</dbReference>
<feature type="compositionally biased region" description="Basic and acidic residues" evidence="8">
    <location>
        <begin position="111"/>
        <end position="141"/>
    </location>
</feature>
<feature type="compositionally biased region" description="Basic and acidic residues" evidence="8">
    <location>
        <begin position="261"/>
        <end position="280"/>
    </location>
</feature>
<keyword evidence="10" id="KW-1185">Reference proteome</keyword>
<evidence type="ECO:0000313" key="10">
    <source>
        <dbReference type="Proteomes" id="UP000077755"/>
    </source>
</evidence>
<keyword evidence="2" id="KW-0479">Metal-binding</keyword>
<evidence type="ECO:0000256" key="7">
    <source>
        <dbReference type="SAM" id="Coils"/>
    </source>
</evidence>
<keyword evidence="4" id="KW-0862">Zinc</keyword>
<dbReference type="Proteomes" id="UP000077755">
    <property type="component" value="Chromosome 1"/>
</dbReference>
<feature type="compositionally biased region" description="Polar residues" evidence="8">
    <location>
        <begin position="730"/>
        <end position="739"/>
    </location>
</feature>
<dbReference type="InterPro" id="IPR004082">
    <property type="entry name" value="OBERON"/>
</dbReference>
<feature type="compositionally biased region" description="Basic and acidic residues" evidence="8">
    <location>
        <begin position="151"/>
        <end position="179"/>
    </location>
</feature>
<feature type="coiled-coil region" evidence="7">
    <location>
        <begin position="1154"/>
        <end position="1236"/>
    </location>
</feature>
<keyword evidence="6" id="KW-0539">Nucleus</keyword>
<dbReference type="PANTHER" id="PTHR21736:SF20">
    <property type="entry name" value="PROTEIN OBERON 4"/>
    <property type="match status" value="1"/>
</dbReference>
<keyword evidence="3" id="KW-0863">Zinc-finger</keyword>
<feature type="compositionally biased region" description="Acidic residues" evidence="8">
    <location>
        <begin position="287"/>
        <end position="300"/>
    </location>
</feature>
<dbReference type="GO" id="GO:0005634">
    <property type="term" value="C:nucleus"/>
    <property type="evidence" value="ECO:0007669"/>
    <property type="project" value="UniProtKB-SubCell"/>
</dbReference>
<feature type="compositionally biased region" description="Low complexity" evidence="8">
    <location>
        <begin position="214"/>
        <end position="226"/>
    </location>
</feature>
<keyword evidence="5 7" id="KW-0175">Coiled coil</keyword>
<dbReference type="PRINTS" id="PR01544">
    <property type="entry name" value="ARATH130DUF"/>
</dbReference>
<dbReference type="GO" id="GO:0010468">
    <property type="term" value="P:regulation of gene expression"/>
    <property type="evidence" value="ECO:0007669"/>
    <property type="project" value="TreeGrafter"/>
</dbReference>
<reference evidence="9" key="1">
    <citation type="journal article" date="2016" name="Nat. Genet.">
        <title>A high-quality carrot genome assembly provides new insights into carotenoid accumulation and asterid genome evolution.</title>
        <authorList>
            <person name="Iorizzo M."/>
            <person name="Ellison S."/>
            <person name="Senalik D."/>
            <person name="Zeng P."/>
            <person name="Satapoomin P."/>
            <person name="Huang J."/>
            <person name="Bowman M."/>
            <person name="Iovene M."/>
            <person name="Sanseverino W."/>
            <person name="Cavagnaro P."/>
            <person name="Yildiz M."/>
            <person name="Macko-Podgorni A."/>
            <person name="Moranska E."/>
            <person name="Grzebelus E."/>
            <person name="Grzebelus D."/>
            <person name="Ashrafi H."/>
            <person name="Zheng Z."/>
            <person name="Cheng S."/>
            <person name="Spooner D."/>
            <person name="Van Deynze A."/>
            <person name="Simon P."/>
        </authorList>
    </citation>
    <scope>NUCLEOTIDE SEQUENCE</scope>
    <source>
        <tissue evidence="9">Leaf</tissue>
    </source>
</reference>
<feature type="compositionally biased region" description="Basic and acidic residues" evidence="8">
    <location>
        <begin position="17"/>
        <end position="31"/>
    </location>
</feature>
<evidence type="ECO:0000256" key="2">
    <source>
        <dbReference type="ARBA" id="ARBA00022723"/>
    </source>
</evidence>
<evidence type="ECO:0000256" key="3">
    <source>
        <dbReference type="ARBA" id="ARBA00022771"/>
    </source>
</evidence>
<dbReference type="AlphaFoldDB" id="A0A166HZ15"/>
<dbReference type="CDD" id="cd15612">
    <property type="entry name" value="PHD_OBE1_like"/>
    <property type="match status" value="1"/>
</dbReference>
<dbReference type="InterPro" id="IPR047578">
    <property type="entry name" value="OBE1-like_PHD"/>
</dbReference>
<sequence>MKRLKSSDDISSYGDKGSSKDWGRRDDDVNLHRSLSNRNVYYKSDNGKKGLSSSSSRYDRLDDDRENSRSVRKRTDYDVESYDRRKGYDRYRDGGERGIISSSPRGGYSGDRIHRSESFSVPRREFPKGFRSERDRPRREGSVSSWRRFGAAKDVDENGSRSGHEFTRGIRVVSDDAGKVKSPGGSLGEMGRPSSWQSVRTPDHPQGLRDTKSPSRSRSARSPSCSKNARSPSCSKNVRSPSCSKNAKSPSCSKNAKSPPRSKDSGSEQSKSVEVKKSEDLPIESGDNSEMEEGELEPDPEPIPVVEHLPEEEAVNELKPIQQEFSKDNLIEAKSLGDTVISEANLQFNQGTVHEEKTEAQVSEATHNVEENVDNLSGSPNTSVHKTSKVEVANATTKVVEVANDQQSPLENSISAERAIDIVKEPCTSNYEKKDNKGVDLEVKSENIELPGLIEGAEDKNVTSRVVLSFLDDRVGQSLKDKGKGLAILPSTDSTEDVIRSESETFKEGPSPRGFQLFFVDPVKKAAVAEKSSSSKLKDEQITTEPLELSLSLPSVLYANNSQNTIQATGSQNTVQAVSSPSHARSVQSFASSFRTSSDAFTASLSFSGSQTFTHNPSCSMTNNSYDNCEKSVGSRPIFKGVDQVTPAWQGQSSNETENKEQPMYQRILSNGNGLTHHSQISQDIIIGRVVQLQHQPEEGSSKLPRGLDRQLSHNKQLASVQLRHPTDVRSPTQSTVSHGTGPDYWNEKRQVMRDKASGDVQDEKHSFLGNGADFMEPIISMIISEPIHTAARKFNEMTRQAASRLKESVRDVILNPGKRSKLHEFQKALERRSDITLEILLQSHRAQLEVLVALKTGLQDFLQQNYEISSSDLAEIFLNLRCRNLTCRSQLPVDECDCRICVQKNGFCSACMCLVCSKFDMASNTCSWVGCDVCLHWCHADCGLRESYIRNGHSASRAQGTTEMQFHCVACHHPSEMFGFVKEVFQNFAKEWTAETLSKELNYVRKIFHASEDARGRRMHELATQMLTRLANKSDVQEVRSGIMALLSKINSSESSRLIVPGKESLKKKMEEGTSIIAGSSQEPTWLKAAYSDKGPQRERSANLLPSFDFETNDKHVASSDLLRRTKKEPGFDELESIVRIKQAEANMFQSRADDARREAEGLKRIANAKNEKIEEEYTGRIRKLQLIEAEEIRRQKFLQLQNLEREHEEYFNMKTRMKTEIKDLLLKMEAAKCNFTL</sequence>
<dbReference type="KEGG" id="dcr:108203916"/>